<sequence length="143" mass="15632">MYRLEIYCGTDQHTDELGGESPTKFSVDPNSAPAAVIRNLHEVLPPPQDGVFHAVVPDRFYKAVQLALQLLARIAYTVGTIQKNKTEFPPALIDAARPADFARGSSSIATAKCCPQLQLMRWWGRLPVYLLSTGSSSVLETCG</sequence>
<dbReference type="InterPro" id="IPR029526">
    <property type="entry name" value="PGBD"/>
</dbReference>
<dbReference type="OrthoDB" id="120672at2759"/>
<reference evidence="2" key="1">
    <citation type="submission" date="2023-04" db="EMBL/GenBank/DDBJ databases">
        <title>Phytophthora fragariaefolia NBRC 109709.</title>
        <authorList>
            <person name="Ichikawa N."/>
            <person name="Sato H."/>
            <person name="Tonouchi N."/>
        </authorList>
    </citation>
    <scope>NUCLEOTIDE SEQUENCE</scope>
    <source>
        <strain evidence="2">NBRC 109709</strain>
    </source>
</reference>
<evidence type="ECO:0000313" key="3">
    <source>
        <dbReference type="Proteomes" id="UP001165121"/>
    </source>
</evidence>
<comment type="caution">
    <text evidence="2">The sequence shown here is derived from an EMBL/GenBank/DDBJ whole genome shotgun (WGS) entry which is preliminary data.</text>
</comment>
<dbReference type="PANTHER" id="PTHR46599:SF3">
    <property type="entry name" value="PIGGYBAC TRANSPOSABLE ELEMENT-DERIVED PROTEIN 4"/>
    <property type="match status" value="1"/>
</dbReference>
<accession>A0A9W6U4N6</accession>
<feature type="domain" description="PiggyBac transposable element-derived protein" evidence="1">
    <location>
        <begin position="2"/>
        <end position="137"/>
    </location>
</feature>
<dbReference type="Proteomes" id="UP001165121">
    <property type="component" value="Unassembled WGS sequence"/>
</dbReference>
<evidence type="ECO:0000259" key="1">
    <source>
        <dbReference type="Pfam" id="PF13843"/>
    </source>
</evidence>
<organism evidence="2 3">
    <name type="scientific">Phytophthora fragariaefolia</name>
    <dbReference type="NCBI Taxonomy" id="1490495"/>
    <lineage>
        <taxon>Eukaryota</taxon>
        <taxon>Sar</taxon>
        <taxon>Stramenopiles</taxon>
        <taxon>Oomycota</taxon>
        <taxon>Peronosporomycetes</taxon>
        <taxon>Peronosporales</taxon>
        <taxon>Peronosporaceae</taxon>
        <taxon>Phytophthora</taxon>
    </lineage>
</organism>
<dbReference type="EMBL" id="BSXT01000375">
    <property type="protein sequence ID" value="GMF26052.1"/>
    <property type="molecule type" value="Genomic_DNA"/>
</dbReference>
<dbReference type="PANTHER" id="PTHR46599">
    <property type="entry name" value="PIGGYBAC TRANSPOSABLE ELEMENT-DERIVED PROTEIN 4"/>
    <property type="match status" value="1"/>
</dbReference>
<gene>
    <name evidence="2" type="ORF">Pfra01_000481600</name>
</gene>
<dbReference type="Pfam" id="PF13843">
    <property type="entry name" value="DDE_Tnp_1_7"/>
    <property type="match status" value="1"/>
</dbReference>
<name>A0A9W6U4N6_9STRA</name>
<evidence type="ECO:0000313" key="2">
    <source>
        <dbReference type="EMBL" id="GMF26052.1"/>
    </source>
</evidence>
<protein>
    <submittedName>
        <fullName evidence="2">Unnamed protein product</fullName>
    </submittedName>
</protein>
<proteinExistence type="predicted"/>
<dbReference type="AlphaFoldDB" id="A0A9W6U4N6"/>
<keyword evidence="3" id="KW-1185">Reference proteome</keyword>